<comment type="similarity">
    <text evidence="3">Belongs to the class I-like SAM-binding methyltransferase superfamily. CmoB family.</text>
</comment>
<feature type="binding site" evidence="3">
    <location>
        <position position="92"/>
    </location>
    <ligand>
        <name>carboxy-S-adenosyl-L-methionine</name>
        <dbReference type="ChEBI" id="CHEBI:134278"/>
    </ligand>
</feature>
<evidence type="ECO:0000313" key="4">
    <source>
        <dbReference type="EMBL" id="PUE02333.1"/>
    </source>
</evidence>
<feature type="binding site" evidence="3">
    <location>
        <position position="202"/>
    </location>
    <ligand>
        <name>carboxy-S-adenosyl-L-methionine</name>
        <dbReference type="ChEBI" id="CHEBI:134278"/>
    </ligand>
</feature>
<dbReference type="CDD" id="cd02440">
    <property type="entry name" value="AdoMet_MTases"/>
    <property type="match status" value="1"/>
</dbReference>
<organism evidence="4 5">
    <name type="scientific">Candidatus Sedimenticola endophacoides</name>
    <dbReference type="NCBI Taxonomy" id="2548426"/>
    <lineage>
        <taxon>Bacteria</taxon>
        <taxon>Pseudomonadati</taxon>
        <taxon>Pseudomonadota</taxon>
        <taxon>Gammaproteobacteria</taxon>
        <taxon>Chromatiales</taxon>
        <taxon>Sedimenticolaceae</taxon>
        <taxon>Sedimenticola</taxon>
    </lineage>
</organism>
<proteinExistence type="inferred from homology"/>
<comment type="function">
    <text evidence="3">Catalyzes carboxymethyl transfer from carboxy-S-adenosyl-L-methionine (Cx-SAM) to 5-hydroxyuridine (ho5U) to form 5-carboxymethoxyuridine (cmo5U) at position 34 in tRNAs.</text>
</comment>
<dbReference type="InterPro" id="IPR010017">
    <property type="entry name" value="CmoB"/>
</dbReference>
<dbReference type="PANTHER" id="PTHR43464">
    <property type="entry name" value="METHYLTRANSFERASE"/>
    <property type="match status" value="1"/>
</dbReference>
<dbReference type="HAMAP" id="MF_01590">
    <property type="entry name" value="tRNA_carboxymethyltr_CmoB"/>
    <property type="match status" value="1"/>
</dbReference>
<dbReference type="EC" id="2.5.1.-" evidence="3"/>
<keyword evidence="2 3" id="KW-0819">tRNA processing</keyword>
<feature type="binding site" evidence="3">
    <location>
        <position position="131"/>
    </location>
    <ligand>
        <name>carboxy-S-adenosyl-L-methionine</name>
        <dbReference type="ChEBI" id="CHEBI:134278"/>
    </ligand>
</feature>
<name>A0A657PQB3_9GAMM</name>
<dbReference type="PANTHER" id="PTHR43464:SF95">
    <property type="entry name" value="TRNA U34 CARBOXYMETHYLTRANSFERASE"/>
    <property type="match status" value="1"/>
</dbReference>
<feature type="binding site" evidence="3">
    <location>
        <position position="106"/>
    </location>
    <ligand>
        <name>carboxy-S-adenosyl-L-methionine</name>
        <dbReference type="ChEBI" id="CHEBI:134278"/>
    </ligand>
</feature>
<dbReference type="Pfam" id="PF08003">
    <property type="entry name" value="Methyltransf_9"/>
    <property type="match status" value="1"/>
</dbReference>
<dbReference type="AlphaFoldDB" id="A0A657PQB3"/>
<evidence type="ECO:0000256" key="2">
    <source>
        <dbReference type="ARBA" id="ARBA00022694"/>
    </source>
</evidence>
<evidence type="ECO:0000313" key="5">
    <source>
        <dbReference type="Proteomes" id="UP000250928"/>
    </source>
</evidence>
<evidence type="ECO:0000256" key="1">
    <source>
        <dbReference type="ARBA" id="ARBA00022679"/>
    </source>
</evidence>
<dbReference type="Proteomes" id="UP000250928">
    <property type="component" value="Unassembled WGS sequence"/>
</dbReference>
<protein>
    <recommendedName>
        <fullName evidence="3">tRNA U34 carboxymethyltransferase</fullName>
        <ecNumber evidence="3">2.5.1.-</ecNumber>
    </recommendedName>
</protein>
<dbReference type="GO" id="GO:0008168">
    <property type="term" value="F:methyltransferase activity"/>
    <property type="evidence" value="ECO:0007669"/>
    <property type="project" value="TreeGrafter"/>
</dbReference>
<dbReference type="SUPFAM" id="SSF53335">
    <property type="entry name" value="S-adenosyl-L-methionine-dependent methyltransferases"/>
    <property type="match status" value="1"/>
</dbReference>
<dbReference type="InterPro" id="IPR029063">
    <property type="entry name" value="SAM-dependent_MTases_sf"/>
</dbReference>
<feature type="binding site" evidence="3">
    <location>
        <position position="317"/>
    </location>
    <ligand>
        <name>carboxy-S-adenosyl-L-methionine</name>
        <dbReference type="ChEBI" id="CHEBI:134278"/>
    </ligand>
</feature>
<dbReference type="NCBIfam" id="NF011650">
    <property type="entry name" value="PRK15068.1"/>
    <property type="match status" value="1"/>
</dbReference>
<dbReference type="EMBL" id="PQCO01000183">
    <property type="protein sequence ID" value="PUE02333.1"/>
    <property type="molecule type" value="Genomic_DNA"/>
</dbReference>
<accession>A0A657PQB3</accession>
<gene>
    <name evidence="3 4" type="primary">cmoB</name>
    <name evidence="4" type="ORF">C3L24_06275</name>
</gene>
<dbReference type="InterPro" id="IPR027555">
    <property type="entry name" value="Mo5U34_MeTrfas-like"/>
</dbReference>
<feature type="binding site" evidence="3">
    <location>
        <begin position="182"/>
        <end position="183"/>
    </location>
    <ligand>
        <name>carboxy-S-adenosyl-L-methionine</name>
        <dbReference type="ChEBI" id="CHEBI:134278"/>
    </ligand>
</feature>
<comment type="caution">
    <text evidence="4">The sequence shown here is derived from an EMBL/GenBank/DDBJ whole genome shotgun (WGS) entry which is preliminary data.</text>
</comment>
<feature type="binding site" evidence="3">
    <location>
        <position position="198"/>
    </location>
    <ligand>
        <name>carboxy-S-adenosyl-L-methionine</name>
        <dbReference type="ChEBI" id="CHEBI:134278"/>
    </ligand>
</feature>
<feature type="binding site" evidence="3">
    <location>
        <position position="111"/>
    </location>
    <ligand>
        <name>carboxy-S-adenosyl-L-methionine</name>
        <dbReference type="ChEBI" id="CHEBI:134278"/>
    </ligand>
</feature>
<keyword evidence="1 3" id="KW-0808">Transferase</keyword>
<comment type="catalytic activity">
    <reaction evidence="3">
        <text>carboxy-S-adenosyl-L-methionine + 5-hydroxyuridine(34) in tRNA = 5-carboxymethoxyuridine(34) in tRNA + S-adenosyl-L-homocysteine + H(+)</text>
        <dbReference type="Rhea" id="RHEA:52848"/>
        <dbReference type="Rhea" id="RHEA-COMP:13381"/>
        <dbReference type="Rhea" id="RHEA-COMP:13383"/>
        <dbReference type="ChEBI" id="CHEBI:15378"/>
        <dbReference type="ChEBI" id="CHEBI:57856"/>
        <dbReference type="ChEBI" id="CHEBI:134278"/>
        <dbReference type="ChEBI" id="CHEBI:136877"/>
        <dbReference type="ChEBI" id="CHEBI:136879"/>
    </reaction>
</comment>
<sequence length="325" mass="36825">MIDCTDLCRRLAPGPLDAWARTLPEQLAARTAQRAHGDLPRWLEAINRLPAAPDGTVELNRGRVGIHAESPLQGEPRRLAIELLQRLHPWRKGPYGLHGIHIDTEWRSDWKWRRLAPHITPLNGRDVLDVGCGNGYHCWRMAGAGARLVLGIDPTQLYIAQFMTVRHFLGPQWPVHLLPIGIEELPPDPEAFDTVFSMGVLYHRRSPIDHILELKGCLRRGGELVLETLVIEGREGETLLPRGRYAKMRNVWFIPTPATLAAWVKRCGLRDVRVVDVSATTCQEQRRTDWMRFESLTDYLDPNDPARTVEGYPAPLRATLIATRA</sequence>
<reference evidence="4 5" key="1">
    <citation type="submission" date="2018-01" db="EMBL/GenBank/DDBJ databases">
        <title>Novel co-symbiosis in the lucinid bivalve Phacoides pectinatus.</title>
        <authorList>
            <person name="Lim S.J."/>
            <person name="Davis B.G."/>
            <person name="Gill D.E."/>
            <person name="Engel A.S."/>
            <person name="Anderson L.C."/>
            <person name="Campbell B.J."/>
        </authorList>
    </citation>
    <scope>NUCLEOTIDE SEQUENCE [LARGE SCALE GENOMIC DNA]</scope>
    <source>
        <strain evidence="4">N3_P5</strain>
    </source>
</reference>
<dbReference type="Gene3D" id="3.40.50.150">
    <property type="entry name" value="Vaccinia Virus protein VP39"/>
    <property type="match status" value="1"/>
</dbReference>
<dbReference type="GO" id="GO:0016765">
    <property type="term" value="F:transferase activity, transferring alkyl or aryl (other than methyl) groups"/>
    <property type="evidence" value="ECO:0007669"/>
    <property type="project" value="UniProtKB-UniRule"/>
</dbReference>
<feature type="binding site" evidence="3">
    <location>
        <begin position="153"/>
        <end position="155"/>
    </location>
    <ligand>
        <name>carboxy-S-adenosyl-L-methionine</name>
        <dbReference type="ChEBI" id="CHEBI:134278"/>
    </ligand>
</feature>
<dbReference type="GO" id="GO:0002098">
    <property type="term" value="P:tRNA wobble uridine modification"/>
    <property type="evidence" value="ECO:0007669"/>
    <property type="project" value="InterPro"/>
</dbReference>
<evidence type="ECO:0000256" key="3">
    <source>
        <dbReference type="HAMAP-Rule" id="MF_01590"/>
    </source>
</evidence>
<dbReference type="NCBIfam" id="TIGR00452">
    <property type="entry name" value="tRNA 5-methoxyuridine(34)/uridine 5-oxyacetic acid(34) synthase CmoB"/>
    <property type="match status" value="1"/>
</dbReference>
<comment type="subunit">
    <text evidence="3">Homotetramer.</text>
</comment>